<dbReference type="EMBL" id="ML220112">
    <property type="protein sequence ID" value="TGZ85274.1"/>
    <property type="molecule type" value="Genomic_DNA"/>
</dbReference>
<dbReference type="OrthoDB" id="14339at2759"/>
<dbReference type="PANTHER" id="PTHR37332:SF1">
    <property type="entry name" value="ELMO DOMAIN-CONTAINING PROTEIN"/>
    <property type="match status" value="1"/>
</dbReference>
<keyword evidence="3" id="KW-1185">Reference proteome</keyword>
<name>A0A4S2N7Y2_9PEZI</name>
<sequence length="430" mass="45253">MYTPLASATTANMISRKPSLSSTPSYITQGLAVNTLHTPIEELSPPPPSASHSSSNLASYFSLHRSGSHQRRGSNTTLHGGGATPQSSSSLPTSSSGQTVVASMNAVTTLPLPPPSPHAHYQSVHDICTKRIATLDYLRRAHEGRVFWFNTHLIPRQDLSRILHSDTKKLYKRAANLFILGNSLPNILEIGGPGGGGAPAALEFMKAWYQLLQEYETYIALPPGRREGRSHAGSVSMGSGSGSGMSMGMHSGSAAAAAAGAVKLKTLFSRRQGSRRGSTAASDFERARSGSVPGTGVMPMPSLSDDPMPLSLGGMGGSGASGAAVLAAASGQQQEEYMYLSTATAAFQVDFFEVFATLCDVLIEVYSKVLKLVDTPQSCGQGVGEGFVKADGKVKRLVVGVTVREWEDAVRTGVKREIVGIGREVLGGMM</sequence>
<proteinExistence type="predicted"/>
<dbReference type="Proteomes" id="UP000298138">
    <property type="component" value="Unassembled WGS sequence"/>
</dbReference>
<dbReference type="AlphaFoldDB" id="A0A4S2N7Y2"/>
<protein>
    <submittedName>
        <fullName evidence="2">Uncharacterized protein</fullName>
    </submittedName>
</protein>
<organism evidence="2 3">
    <name type="scientific">Ascodesmis nigricans</name>
    <dbReference type="NCBI Taxonomy" id="341454"/>
    <lineage>
        <taxon>Eukaryota</taxon>
        <taxon>Fungi</taxon>
        <taxon>Dikarya</taxon>
        <taxon>Ascomycota</taxon>
        <taxon>Pezizomycotina</taxon>
        <taxon>Pezizomycetes</taxon>
        <taxon>Pezizales</taxon>
        <taxon>Ascodesmidaceae</taxon>
        <taxon>Ascodesmis</taxon>
    </lineage>
</organism>
<dbReference type="STRING" id="341454.A0A4S2N7Y2"/>
<reference evidence="2 3" key="1">
    <citation type="submission" date="2019-04" db="EMBL/GenBank/DDBJ databases">
        <title>Comparative genomics and transcriptomics to analyze fruiting body development in filamentous ascomycetes.</title>
        <authorList>
            <consortium name="DOE Joint Genome Institute"/>
            <person name="Lutkenhaus R."/>
            <person name="Traeger S."/>
            <person name="Breuer J."/>
            <person name="Kuo A."/>
            <person name="Lipzen A."/>
            <person name="Pangilinan J."/>
            <person name="Dilworth D."/>
            <person name="Sandor L."/>
            <person name="Poggeler S."/>
            <person name="Barry K."/>
            <person name="Grigoriev I.V."/>
            <person name="Nowrousian M."/>
        </authorList>
    </citation>
    <scope>NUCLEOTIDE SEQUENCE [LARGE SCALE GENOMIC DNA]</scope>
    <source>
        <strain evidence="2 3">CBS 389.68</strain>
    </source>
</reference>
<dbReference type="PANTHER" id="PTHR37332">
    <property type="entry name" value="EXPRESSED PROTEIN"/>
    <property type="match status" value="1"/>
</dbReference>
<dbReference type="InParanoid" id="A0A4S2N7Y2"/>
<feature type="compositionally biased region" description="Polar residues" evidence="1">
    <location>
        <begin position="270"/>
        <end position="281"/>
    </location>
</feature>
<feature type="region of interest" description="Disordered" evidence="1">
    <location>
        <begin position="64"/>
        <end position="98"/>
    </location>
</feature>
<evidence type="ECO:0000313" key="3">
    <source>
        <dbReference type="Proteomes" id="UP000298138"/>
    </source>
</evidence>
<evidence type="ECO:0000313" key="2">
    <source>
        <dbReference type="EMBL" id="TGZ85274.1"/>
    </source>
</evidence>
<evidence type="ECO:0000256" key="1">
    <source>
        <dbReference type="SAM" id="MobiDB-lite"/>
    </source>
</evidence>
<feature type="region of interest" description="Disordered" evidence="1">
    <location>
        <begin position="226"/>
        <end position="247"/>
    </location>
</feature>
<feature type="compositionally biased region" description="Low complexity" evidence="1">
    <location>
        <begin position="87"/>
        <end position="96"/>
    </location>
</feature>
<feature type="region of interest" description="Disordered" evidence="1">
    <location>
        <begin position="270"/>
        <end position="300"/>
    </location>
</feature>
<accession>A0A4S2N7Y2</accession>
<gene>
    <name evidence="2" type="ORF">EX30DRAFT_337656</name>
</gene>